<dbReference type="Proteomes" id="UP001281305">
    <property type="component" value="Chromosome"/>
</dbReference>
<protein>
    <submittedName>
        <fullName evidence="2">Uncharacterized protein</fullName>
    </submittedName>
</protein>
<proteinExistence type="predicted"/>
<dbReference type="RefSeq" id="WP_317054706.1">
    <property type="nucleotide sequence ID" value="NZ_CP146606.1"/>
</dbReference>
<gene>
    <name evidence="2" type="ORF">RZS32_016775</name>
</gene>
<keyword evidence="3" id="KW-1185">Reference proteome</keyword>
<sequence>MPEEIIYDPNQVATLKYQDGDRNYTVETCQESLRQMHEKVLEYQGTRDFSVTRDGVFSSTQTGQVRTAQSTGSDPTPEDSIVAAIGEEGVPTGIDDEIRDAINDALGKAREELKKVLDDGIQVLIERTPEGGFDIKAQSLAMATSSATAGQPTGAEDKKEVLILPEAGVEVSHEEAVVEPGATRPKSTVSVGVANPATEDETSTSTFIPSAKADAESIGLIAVSTAVAINAPLISIQVTD</sequence>
<feature type="region of interest" description="Disordered" evidence="1">
    <location>
        <begin position="56"/>
        <end position="78"/>
    </location>
</feature>
<feature type="compositionally biased region" description="Polar residues" evidence="1">
    <location>
        <begin position="57"/>
        <end position="74"/>
    </location>
</feature>
<reference evidence="2 3" key="1">
    <citation type="submission" date="2024-02" db="EMBL/GenBank/DDBJ databases">
        <title>Roseovarius strain W115 nov., isolated from a marine algae.</title>
        <authorList>
            <person name="Lee M.W."/>
            <person name="Lee J.K."/>
            <person name="Kim J.M."/>
            <person name="Choi D.G."/>
            <person name="Baek J.H."/>
            <person name="Bayburt H."/>
            <person name="Jung J.J."/>
            <person name="Han D.M."/>
            <person name="Jeon C.O."/>
        </authorList>
    </citation>
    <scope>NUCLEOTIDE SEQUENCE [LARGE SCALE GENOMIC DNA]</scope>
    <source>
        <strain evidence="2 3">W115</strain>
    </source>
</reference>
<feature type="region of interest" description="Disordered" evidence="1">
    <location>
        <begin position="180"/>
        <end position="204"/>
    </location>
</feature>
<evidence type="ECO:0000256" key="1">
    <source>
        <dbReference type="SAM" id="MobiDB-lite"/>
    </source>
</evidence>
<dbReference type="EMBL" id="CP146606">
    <property type="protein sequence ID" value="WYK18018.1"/>
    <property type="molecule type" value="Genomic_DNA"/>
</dbReference>
<evidence type="ECO:0000313" key="3">
    <source>
        <dbReference type="Proteomes" id="UP001281305"/>
    </source>
</evidence>
<evidence type="ECO:0000313" key="2">
    <source>
        <dbReference type="EMBL" id="WYK18018.1"/>
    </source>
</evidence>
<accession>A0ABZ2TE71</accession>
<organism evidence="2 3">
    <name type="scientific">Roseovarius rhodophyticola</name>
    <dbReference type="NCBI Taxonomy" id="3080827"/>
    <lineage>
        <taxon>Bacteria</taxon>
        <taxon>Pseudomonadati</taxon>
        <taxon>Pseudomonadota</taxon>
        <taxon>Alphaproteobacteria</taxon>
        <taxon>Rhodobacterales</taxon>
        <taxon>Roseobacteraceae</taxon>
        <taxon>Roseovarius</taxon>
    </lineage>
</organism>
<name>A0ABZ2TE71_9RHOB</name>